<accession>A0ACA9UEN7</accession>
<keyword evidence="2" id="KW-1185">Reference proteome</keyword>
<dbReference type="Proteomes" id="UP000836387">
    <property type="component" value="Unassembled WGS sequence"/>
</dbReference>
<evidence type="ECO:0000313" key="1">
    <source>
        <dbReference type="EMBL" id="CAG9951552.1"/>
    </source>
</evidence>
<proteinExistence type="predicted"/>
<organism evidence="1 2">
    <name type="scientific">Clonostachys rosea f. rosea IK726</name>
    <dbReference type="NCBI Taxonomy" id="1349383"/>
    <lineage>
        <taxon>Eukaryota</taxon>
        <taxon>Fungi</taxon>
        <taxon>Dikarya</taxon>
        <taxon>Ascomycota</taxon>
        <taxon>Pezizomycotina</taxon>
        <taxon>Sordariomycetes</taxon>
        <taxon>Hypocreomycetidae</taxon>
        <taxon>Hypocreales</taxon>
        <taxon>Bionectriaceae</taxon>
        <taxon>Clonostachys</taxon>
    </lineage>
</organism>
<gene>
    <name evidence="1" type="ORF">CRV2_00016391</name>
</gene>
<name>A0ACA9UEN7_BIOOC</name>
<evidence type="ECO:0000313" key="2">
    <source>
        <dbReference type="Proteomes" id="UP000836387"/>
    </source>
</evidence>
<dbReference type="EMBL" id="CADEHS020000345">
    <property type="protein sequence ID" value="CAG9951552.1"/>
    <property type="molecule type" value="Genomic_DNA"/>
</dbReference>
<reference evidence="1" key="1">
    <citation type="submission" date="2020-04" db="EMBL/GenBank/DDBJ databases">
        <authorList>
            <person name="Broberg M."/>
        </authorList>
    </citation>
    <scope>NUCLEOTIDE SEQUENCE</scope>
</reference>
<protein>
    <submittedName>
        <fullName evidence="1">Uncharacterized protein</fullName>
    </submittedName>
</protein>
<comment type="caution">
    <text evidence="1">The sequence shown here is derived from an EMBL/GenBank/DDBJ whole genome shotgun (WGS) entry which is preliminary data.</text>
</comment>
<reference evidence="1" key="2">
    <citation type="submission" date="2021-10" db="EMBL/GenBank/DDBJ databases">
        <authorList>
            <person name="Piombo E."/>
        </authorList>
    </citation>
    <scope>NUCLEOTIDE SEQUENCE</scope>
</reference>
<sequence length="548" mass="61684">MLLVSMYINSVDTAVRSLAVLSKLSATPVPRWELDMSLADMIGVRALYHSLRLRLFAISITQTLCIIAAFLTTLASSLFTVVVLPEVTTVQMPQQSWFGSRGSTGEQEWDLDRARISGLVLARRLSNITYPEHTYDTLVFPTLGHDVVNWTANTSAQVRMPAARVTPSCSELMRDDLELSINRLGSDGLKGIMININRTYSDYRPFLAPQLNEHLIPSSTHNDSQLFAGVYINNAAPDFDVWRVNKSREAWIIQDYVWGQYTPSKKAITALFASRCNYSWVEVETNLRLQWVNGSIQIDHSDPPVQHNSTIKPWSPPFGFPMLGKRSSSRTATPFPELRLQSFDFSTQFGSIMKPFGQMEIDDLGDVEKVDEILEALHANLGFVAAQLANVESRLKIDESSSQEPLDHENLRPIDAQVTSDYRSRVIQDRGLTFALVGILSLLVLVNALVLALTAFRRWRKRASYWQLDMDFEGLAPDNFEAMAKMEALIYGSNALNDPRALSGDHEQIDGPPFRMGWFKNVQGDSIFTIGVLQDEEFVFSTGKMRHH</sequence>